<dbReference type="GO" id="GO:0005576">
    <property type="term" value="C:extracellular region"/>
    <property type="evidence" value="ECO:0007669"/>
    <property type="project" value="InterPro"/>
</dbReference>
<feature type="chain" id="PRO_5026026752" evidence="2">
    <location>
        <begin position="21"/>
        <end position="247"/>
    </location>
</feature>
<dbReference type="CDD" id="cd05382">
    <property type="entry name" value="CAP_GAPR1-like"/>
    <property type="match status" value="1"/>
</dbReference>
<dbReference type="SUPFAM" id="SSF55797">
    <property type="entry name" value="PR-1-like"/>
    <property type="match status" value="1"/>
</dbReference>
<evidence type="ECO:0000256" key="2">
    <source>
        <dbReference type="SAM" id="SignalP"/>
    </source>
</evidence>
<feature type="signal peptide" evidence="2">
    <location>
        <begin position="1"/>
        <end position="20"/>
    </location>
</feature>
<feature type="compositionally biased region" description="Acidic residues" evidence="1">
    <location>
        <begin position="216"/>
        <end position="225"/>
    </location>
</feature>
<feature type="region of interest" description="Disordered" evidence="1">
    <location>
        <begin position="208"/>
        <end position="247"/>
    </location>
</feature>
<dbReference type="Pfam" id="PF00188">
    <property type="entry name" value="CAP"/>
    <property type="match status" value="1"/>
</dbReference>
<dbReference type="PANTHER" id="PTHR10334">
    <property type="entry name" value="CYSTEINE-RICH SECRETORY PROTEIN-RELATED"/>
    <property type="match status" value="1"/>
</dbReference>
<feature type="compositionally biased region" description="Gly residues" evidence="1">
    <location>
        <begin position="33"/>
        <end position="45"/>
    </location>
</feature>
<dbReference type="InterPro" id="IPR034113">
    <property type="entry name" value="SCP_GAPR1-like"/>
</dbReference>
<feature type="domain" description="SCP" evidence="3">
    <location>
        <begin position="64"/>
        <end position="199"/>
    </location>
</feature>
<feature type="compositionally biased region" description="Basic residues" evidence="1">
    <location>
        <begin position="229"/>
        <end position="238"/>
    </location>
</feature>
<evidence type="ECO:0000313" key="4">
    <source>
        <dbReference type="EMBL" id="NIE46418.1"/>
    </source>
</evidence>
<dbReference type="EMBL" id="GIKN01004145">
    <property type="protein sequence ID" value="NIE46418.1"/>
    <property type="molecule type" value="Transcribed_RNA"/>
</dbReference>
<evidence type="ECO:0000259" key="3">
    <source>
        <dbReference type="SMART" id="SM00198"/>
    </source>
</evidence>
<name>A0A6G5A740_RHIMP</name>
<dbReference type="PROSITE" id="PS01009">
    <property type="entry name" value="CRISP_1"/>
    <property type="match status" value="1"/>
</dbReference>
<feature type="region of interest" description="Disordered" evidence="1">
    <location>
        <begin position="25"/>
        <end position="57"/>
    </location>
</feature>
<dbReference type="InterPro" id="IPR014044">
    <property type="entry name" value="CAP_dom"/>
</dbReference>
<evidence type="ECO:0000256" key="1">
    <source>
        <dbReference type="SAM" id="MobiDB-lite"/>
    </source>
</evidence>
<dbReference type="OrthoDB" id="6433391at2759"/>
<dbReference type="VEuPathDB" id="VectorBase:LOC119179396"/>
<dbReference type="FunFam" id="3.40.33.10:FF:000002">
    <property type="entry name" value="Golgi-associated plant pathogenesis-related protein 1"/>
    <property type="match status" value="1"/>
</dbReference>
<protein>
    <submittedName>
        <fullName evidence="4">Putative antigen 5 family member</fullName>
    </submittedName>
</protein>
<sequence>MNLLAFLVIVVSCSTVLTYARRHFETQPTGNPNGVGGDGGEGGGAPAVEEPDDFEGQFTPSMRKFQRQVLKITNQFRRQHGVPILKQDARMNRYAQSWALVLALKDELQLRTKPKYGENTYKWWSTDMKAPITGKVPVTDWYNEIKKYNFSDPGFRSDIGHFTQLVWRGSRRLGTGIARSRKGNYYIVCEYEPRGNILGQFGHQVRRRLRRGGAGSDEEGGEGSEEGGHKRRRRRRRKHDDEEEDDD</sequence>
<accession>A0A6G5A740</accession>
<dbReference type="Gene3D" id="3.40.33.10">
    <property type="entry name" value="CAP"/>
    <property type="match status" value="1"/>
</dbReference>
<proteinExistence type="predicted"/>
<dbReference type="InterPro" id="IPR001283">
    <property type="entry name" value="CRISP-related"/>
</dbReference>
<dbReference type="InterPro" id="IPR035940">
    <property type="entry name" value="CAP_sf"/>
</dbReference>
<keyword evidence="2" id="KW-0732">Signal</keyword>
<reference evidence="4" key="1">
    <citation type="submission" date="2020-03" db="EMBL/GenBank/DDBJ databases">
        <title>A transcriptome and proteome of the tick Rhipicephalus microplus shaped by the genetic composition of its hosts and developmental stage.</title>
        <authorList>
            <person name="Garcia G.R."/>
            <person name="Ribeiro J.M.C."/>
            <person name="Maruyama S.R."/>
            <person name="Gardinasse L.G."/>
            <person name="Nelson K."/>
            <person name="Ferreira B.R."/>
            <person name="Andrade T.G."/>
            <person name="Santos I.K.F.M."/>
        </authorList>
    </citation>
    <scope>NUCLEOTIDE SEQUENCE</scope>
    <source>
        <strain evidence="4">NSGR</strain>
        <tissue evidence="4">Salivary glands</tissue>
    </source>
</reference>
<dbReference type="InterPro" id="IPR018244">
    <property type="entry name" value="Allrgn_V5/Tpx1_CS"/>
</dbReference>
<dbReference type="AlphaFoldDB" id="A0A6G5A740"/>
<dbReference type="SMART" id="SM00198">
    <property type="entry name" value="SCP"/>
    <property type="match status" value="1"/>
</dbReference>
<organism evidence="4">
    <name type="scientific">Rhipicephalus microplus</name>
    <name type="common">Cattle tick</name>
    <name type="synonym">Boophilus microplus</name>
    <dbReference type="NCBI Taxonomy" id="6941"/>
    <lineage>
        <taxon>Eukaryota</taxon>
        <taxon>Metazoa</taxon>
        <taxon>Ecdysozoa</taxon>
        <taxon>Arthropoda</taxon>
        <taxon>Chelicerata</taxon>
        <taxon>Arachnida</taxon>
        <taxon>Acari</taxon>
        <taxon>Parasitiformes</taxon>
        <taxon>Ixodida</taxon>
        <taxon>Ixodoidea</taxon>
        <taxon>Ixodidae</taxon>
        <taxon>Rhipicephalinae</taxon>
        <taxon>Rhipicephalus</taxon>
        <taxon>Boophilus</taxon>
    </lineage>
</organism>
<dbReference type="PRINTS" id="PR00837">
    <property type="entry name" value="V5TPXLIKE"/>
</dbReference>